<dbReference type="CDD" id="cd01745">
    <property type="entry name" value="GATase1_2"/>
    <property type="match status" value="1"/>
</dbReference>
<dbReference type="HOGENOM" id="CLU_030756_2_0_9"/>
<dbReference type="PATRIC" id="fig|999408.3.peg.2682"/>
<dbReference type="PANTHER" id="PTHR43235:SF1">
    <property type="entry name" value="GLUTAMINE AMIDOTRANSFERASE PB2B2.05-RELATED"/>
    <property type="match status" value="1"/>
</dbReference>
<name>A0A0E2HBD5_9FIRM</name>
<dbReference type="AlphaFoldDB" id="A0A0E2HBD5"/>
<comment type="caution">
    <text evidence="1">The sequence shown here is derived from an EMBL/GenBank/DDBJ whole genome shotgun (WGS) entry which is preliminary data.</text>
</comment>
<protein>
    <submittedName>
        <fullName evidence="1">Uncharacterized protein</fullName>
    </submittedName>
</protein>
<dbReference type="InterPro" id="IPR011697">
    <property type="entry name" value="Peptidase_C26"/>
</dbReference>
<dbReference type="InterPro" id="IPR044668">
    <property type="entry name" value="PuuD-like"/>
</dbReference>
<reference evidence="1 2" key="1">
    <citation type="submission" date="2013-01" db="EMBL/GenBank/DDBJ databases">
        <title>The Genome Sequence of Clostridium clostridioforme 90A8.</title>
        <authorList>
            <consortium name="The Broad Institute Genome Sequencing Platform"/>
            <person name="Earl A."/>
            <person name="Ward D."/>
            <person name="Feldgarden M."/>
            <person name="Gevers D."/>
            <person name="Courvalin P."/>
            <person name="Lambert T."/>
            <person name="Walker B."/>
            <person name="Young S.K."/>
            <person name="Zeng Q."/>
            <person name="Gargeya S."/>
            <person name="Fitzgerald M."/>
            <person name="Haas B."/>
            <person name="Abouelleil A."/>
            <person name="Alvarado L."/>
            <person name="Arachchi H.M."/>
            <person name="Berlin A.M."/>
            <person name="Chapman S.B."/>
            <person name="Dewar J."/>
            <person name="Goldberg J."/>
            <person name="Griggs A."/>
            <person name="Gujja S."/>
            <person name="Hansen M."/>
            <person name="Howarth C."/>
            <person name="Imamovic A."/>
            <person name="Larimer J."/>
            <person name="McCowan C."/>
            <person name="Murphy C."/>
            <person name="Neiman D."/>
            <person name="Pearson M."/>
            <person name="Priest M."/>
            <person name="Roberts A."/>
            <person name="Saif S."/>
            <person name="Shea T."/>
            <person name="Sisk P."/>
            <person name="Sykes S."/>
            <person name="Wortman J."/>
            <person name="Nusbaum C."/>
            <person name="Birren B."/>
        </authorList>
    </citation>
    <scope>NUCLEOTIDE SEQUENCE [LARGE SCALE GENOMIC DNA]</scope>
    <source>
        <strain evidence="1 2">90A8</strain>
    </source>
</reference>
<dbReference type="EMBL" id="AGYR01000028">
    <property type="protein sequence ID" value="ENZ13862.1"/>
    <property type="molecule type" value="Genomic_DNA"/>
</dbReference>
<dbReference type="Proteomes" id="UP000013085">
    <property type="component" value="Unassembled WGS sequence"/>
</dbReference>
<dbReference type="SUPFAM" id="SSF52317">
    <property type="entry name" value="Class I glutamine amidotransferase-like"/>
    <property type="match status" value="1"/>
</dbReference>
<sequence>MKPVIGIIPLFDEEKDSIWMVPGYMDGIRRAGAVPMILPLVCDQADLRQINSMCSGYLFTGGHDVDPSLYGEEKTGLCGPACMERDRLEQNVFRMAWEDHKAVLGICRGLQLINVLMGGTLFQDLPSEFQGTCCIEHHMKPPYSRVCHQVELVQGGPLCKLLGRNSMGVNSYHHQGIKKLAPGLKATAVAEDGLVEGIYAPDREYIQAVQWHPEFMSPGDADAGKIFRSFIEGSKGHA</sequence>
<dbReference type="RefSeq" id="WP_002595859.1">
    <property type="nucleotide sequence ID" value="NZ_KB851021.1"/>
</dbReference>
<dbReference type="GeneID" id="57963192"/>
<evidence type="ECO:0000313" key="2">
    <source>
        <dbReference type="Proteomes" id="UP000013085"/>
    </source>
</evidence>
<gene>
    <name evidence="1" type="ORF">HMPREF1090_02482</name>
</gene>
<dbReference type="GO" id="GO:0005829">
    <property type="term" value="C:cytosol"/>
    <property type="evidence" value="ECO:0007669"/>
    <property type="project" value="TreeGrafter"/>
</dbReference>
<accession>A0A0E2HBD5</accession>
<evidence type="ECO:0000313" key="1">
    <source>
        <dbReference type="EMBL" id="ENZ13862.1"/>
    </source>
</evidence>
<dbReference type="Pfam" id="PF07722">
    <property type="entry name" value="Peptidase_C26"/>
    <property type="match status" value="1"/>
</dbReference>
<dbReference type="PROSITE" id="PS51273">
    <property type="entry name" value="GATASE_TYPE_1"/>
    <property type="match status" value="1"/>
</dbReference>
<organism evidence="1 2">
    <name type="scientific">[Clostridium] clostridioforme 90A8</name>
    <dbReference type="NCBI Taxonomy" id="999408"/>
    <lineage>
        <taxon>Bacteria</taxon>
        <taxon>Bacillati</taxon>
        <taxon>Bacillota</taxon>
        <taxon>Clostridia</taxon>
        <taxon>Lachnospirales</taxon>
        <taxon>Lachnospiraceae</taxon>
        <taxon>Enterocloster</taxon>
    </lineage>
</organism>
<dbReference type="Gene3D" id="3.40.50.880">
    <property type="match status" value="1"/>
</dbReference>
<dbReference type="InterPro" id="IPR029062">
    <property type="entry name" value="Class_I_gatase-like"/>
</dbReference>
<dbReference type="GO" id="GO:0006598">
    <property type="term" value="P:polyamine catabolic process"/>
    <property type="evidence" value="ECO:0007669"/>
    <property type="project" value="TreeGrafter"/>
</dbReference>
<proteinExistence type="predicted"/>
<dbReference type="PANTHER" id="PTHR43235">
    <property type="entry name" value="GLUTAMINE AMIDOTRANSFERASE PB2B2.05-RELATED"/>
    <property type="match status" value="1"/>
</dbReference>
<dbReference type="GO" id="GO:0033969">
    <property type="term" value="F:gamma-glutamyl-gamma-aminobutyrate hydrolase activity"/>
    <property type="evidence" value="ECO:0007669"/>
    <property type="project" value="TreeGrafter"/>
</dbReference>